<dbReference type="Proteomes" id="UP000255213">
    <property type="component" value="Unassembled WGS sequence"/>
</dbReference>
<evidence type="ECO:0000313" key="12">
    <source>
        <dbReference type="EMBL" id="SUN08480.1"/>
    </source>
</evidence>
<dbReference type="PANTHER" id="PTHR37820">
    <property type="entry name" value="CELL DIVISION PROTEIN DIVIB"/>
    <property type="match status" value="1"/>
</dbReference>
<feature type="region of interest" description="Disordered" evidence="9">
    <location>
        <begin position="1"/>
        <end position="108"/>
    </location>
</feature>
<name>A0A1Q8EBL1_STRAI</name>
<feature type="compositionally biased region" description="Basic and acidic residues" evidence="9">
    <location>
        <begin position="58"/>
        <end position="68"/>
    </location>
</feature>
<dbReference type="PROSITE" id="PS51779">
    <property type="entry name" value="POTRA"/>
    <property type="match status" value="1"/>
</dbReference>
<feature type="compositionally biased region" description="Basic and acidic residues" evidence="9">
    <location>
        <begin position="79"/>
        <end position="104"/>
    </location>
</feature>
<evidence type="ECO:0000256" key="6">
    <source>
        <dbReference type="ARBA" id="ARBA00023136"/>
    </source>
</evidence>
<dbReference type="InterPro" id="IPR013685">
    <property type="entry name" value="POTRA_FtsQ_type"/>
</dbReference>
<gene>
    <name evidence="8 12" type="primary">divIB</name>
    <name evidence="11" type="ORF">BU200_08735</name>
    <name evidence="12" type="ORF">NCTC12957_02078</name>
</gene>
<evidence type="ECO:0000256" key="7">
    <source>
        <dbReference type="ARBA" id="ARBA00023306"/>
    </source>
</evidence>
<reference evidence="11" key="2">
    <citation type="submission" date="2016-12" db="EMBL/GenBank/DDBJ databases">
        <authorList>
            <person name="Song W.-J."/>
            <person name="Kurnit D.M."/>
        </authorList>
    </citation>
    <scope>NUCLEOTIDE SEQUENCE [LARGE SCALE GENOMIC DNA]</scope>
    <source>
        <strain evidence="11">ATCC 51725</strain>
    </source>
</reference>
<proteinExistence type="inferred from homology"/>
<dbReference type="InterPro" id="IPR050487">
    <property type="entry name" value="FtsQ_DivIB"/>
</dbReference>
<dbReference type="EMBL" id="MSJL01000047">
    <property type="protein sequence ID" value="OLF49177.1"/>
    <property type="molecule type" value="Genomic_DNA"/>
</dbReference>
<protein>
    <recommendedName>
        <fullName evidence="8">Cell division protein DivIB</fullName>
    </recommendedName>
</protein>
<reference evidence="13" key="1">
    <citation type="submission" date="2016-12" db="EMBL/GenBank/DDBJ databases">
        <authorList>
            <person name="Gulvik C.A."/>
        </authorList>
    </citation>
    <scope>NUCLEOTIDE SEQUENCE [LARGE SCALE GENOMIC DNA]</scope>
    <source>
        <strain evidence="13">ATCC 51725</strain>
    </source>
</reference>
<dbReference type="InterPro" id="IPR034746">
    <property type="entry name" value="POTRA"/>
</dbReference>
<keyword evidence="4 8" id="KW-0812">Transmembrane</keyword>
<evidence type="ECO:0000256" key="9">
    <source>
        <dbReference type="SAM" id="MobiDB-lite"/>
    </source>
</evidence>
<accession>A0A1Q8EBL1</accession>
<organism evidence="11 13">
    <name type="scientific">Streptococcus acidominimus</name>
    <dbReference type="NCBI Taxonomy" id="1326"/>
    <lineage>
        <taxon>Bacteria</taxon>
        <taxon>Bacillati</taxon>
        <taxon>Bacillota</taxon>
        <taxon>Bacilli</taxon>
        <taxon>Lactobacillales</taxon>
        <taxon>Streptococcaceae</taxon>
        <taxon>Streptococcus</taxon>
    </lineage>
</organism>
<comment type="function">
    <text evidence="8">Cell division protein that may be involved in stabilizing or promoting the assembly of the division complex.</text>
</comment>
<sequence length="341" mass="38138">MTEKDSLEEDKQAPQEEQEKAESQVEEQVSETEPDEESDFLTQWKERHQAYLASQKEATSEKVEEKPEAQAPAPHSQSTKKEKGEKTKAKGLDRLEPSSEKPESGRAATRLPLPRRALLLASPVIAAALMGILLAVYFISPLSKEKKIEVVGNQRLDRETVLAYSKISEKDYALTTLLQTKNIEANIKNSSNIVKSDKITFQFPNRFTIHVEEFTEVGYLKEKESYRLVLSSGNISETAITSEALPERYTLIDMADTDLVKQLALQLAPIDAALLSNIKSIELTPSKVTADLLTMSMYDEHTLLIPLSEIDTKLPYYSNIAKRLSVPSVVDMEVGAFSYAK</sequence>
<feature type="transmembrane region" description="Helical" evidence="8">
    <location>
        <begin position="117"/>
        <end position="139"/>
    </location>
</feature>
<comment type="subcellular location">
    <subcellularLocation>
        <location evidence="8">Cell membrane</location>
        <topology evidence="8">Single-pass type II membrane protein</topology>
    </subcellularLocation>
    <subcellularLocation>
        <location evidence="1">Membrane</location>
    </subcellularLocation>
    <text evidence="8">Localizes to the division septum.</text>
</comment>
<feature type="domain" description="POTRA" evidence="10">
    <location>
        <begin position="143"/>
        <end position="214"/>
    </location>
</feature>
<dbReference type="PANTHER" id="PTHR37820:SF1">
    <property type="entry name" value="CELL DIVISION PROTEIN FTSQ"/>
    <property type="match status" value="1"/>
</dbReference>
<feature type="compositionally biased region" description="Acidic residues" evidence="9">
    <location>
        <begin position="24"/>
        <end position="39"/>
    </location>
</feature>
<evidence type="ECO:0000256" key="2">
    <source>
        <dbReference type="ARBA" id="ARBA00022475"/>
    </source>
</evidence>
<dbReference type="Proteomes" id="UP000186437">
    <property type="component" value="Unassembled WGS sequence"/>
</dbReference>
<dbReference type="RefSeq" id="WP_075099785.1">
    <property type="nucleotide sequence ID" value="NZ_MSJL01000047.1"/>
</dbReference>
<dbReference type="HAMAP" id="MF_00912">
    <property type="entry name" value="DivIB"/>
    <property type="match status" value="1"/>
</dbReference>
<keyword evidence="2 8" id="KW-1003">Cell membrane</keyword>
<comment type="similarity">
    <text evidence="8">Belongs to the FtsQ/DivIB family. DivIB subfamily.</text>
</comment>
<dbReference type="EMBL" id="UHEN01000001">
    <property type="protein sequence ID" value="SUN08480.1"/>
    <property type="molecule type" value="Genomic_DNA"/>
</dbReference>
<dbReference type="GO" id="GO:0032153">
    <property type="term" value="C:cell division site"/>
    <property type="evidence" value="ECO:0007669"/>
    <property type="project" value="UniProtKB-UniRule"/>
</dbReference>
<evidence type="ECO:0000256" key="4">
    <source>
        <dbReference type="ARBA" id="ARBA00022692"/>
    </source>
</evidence>
<keyword evidence="7 8" id="KW-0131">Cell cycle</keyword>
<dbReference type="GO" id="GO:0043093">
    <property type="term" value="P:FtsZ-dependent cytokinesis"/>
    <property type="evidence" value="ECO:0007669"/>
    <property type="project" value="UniProtKB-UniRule"/>
</dbReference>
<dbReference type="Gene3D" id="3.40.50.10960">
    <property type="match status" value="1"/>
</dbReference>
<evidence type="ECO:0000256" key="5">
    <source>
        <dbReference type="ARBA" id="ARBA00022989"/>
    </source>
</evidence>
<evidence type="ECO:0000313" key="14">
    <source>
        <dbReference type="Proteomes" id="UP000255213"/>
    </source>
</evidence>
<evidence type="ECO:0000256" key="8">
    <source>
        <dbReference type="HAMAP-Rule" id="MF_00912"/>
    </source>
</evidence>
<keyword evidence="3 8" id="KW-0132">Cell division</keyword>
<evidence type="ECO:0000259" key="10">
    <source>
        <dbReference type="PROSITE" id="PS51779"/>
    </source>
</evidence>
<keyword evidence="13" id="KW-1185">Reference proteome</keyword>
<dbReference type="InterPro" id="IPR026580">
    <property type="entry name" value="DivIB"/>
</dbReference>
<dbReference type="Pfam" id="PF08478">
    <property type="entry name" value="POTRA_1"/>
    <property type="match status" value="1"/>
</dbReference>
<reference evidence="12 14" key="3">
    <citation type="submission" date="2018-06" db="EMBL/GenBank/DDBJ databases">
        <authorList>
            <consortium name="Pathogen Informatics"/>
            <person name="Doyle S."/>
        </authorList>
    </citation>
    <scope>NUCLEOTIDE SEQUENCE [LARGE SCALE GENOMIC DNA]</scope>
    <source>
        <strain evidence="12 14">NCTC12957</strain>
    </source>
</reference>
<dbReference type="OrthoDB" id="1819027at2"/>
<evidence type="ECO:0000256" key="3">
    <source>
        <dbReference type="ARBA" id="ARBA00022618"/>
    </source>
</evidence>
<evidence type="ECO:0000313" key="13">
    <source>
        <dbReference type="Proteomes" id="UP000186437"/>
    </source>
</evidence>
<feature type="compositionally biased region" description="Basic and acidic residues" evidence="9">
    <location>
        <begin position="1"/>
        <end position="23"/>
    </location>
</feature>
<dbReference type="AlphaFoldDB" id="A0A1Q8EBL1"/>
<keyword evidence="5 8" id="KW-1133">Transmembrane helix</keyword>
<evidence type="ECO:0000313" key="11">
    <source>
        <dbReference type="EMBL" id="OLF49177.1"/>
    </source>
</evidence>
<evidence type="ECO:0000256" key="1">
    <source>
        <dbReference type="ARBA" id="ARBA00004370"/>
    </source>
</evidence>
<keyword evidence="6 8" id="KW-0472">Membrane</keyword>
<dbReference type="GO" id="GO:0005886">
    <property type="term" value="C:plasma membrane"/>
    <property type="evidence" value="ECO:0007669"/>
    <property type="project" value="UniProtKB-SubCell"/>
</dbReference>